<dbReference type="RefSeq" id="WP_100845276.1">
    <property type="nucleotide sequence ID" value="NZ_PHHE01000001.1"/>
</dbReference>
<feature type="transmembrane region" description="Helical" evidence="6">
    <location>
        <begin position="183"/>
        <end position="204"/>
    </location>
</feature>
<dbReference type="PIRSF" id="PIRSF006324">
    <property type="entry name" value="LeuE"/>
    <property type="match status" value="1"/>
</dbReference>
<keyword evidence="5 6" id="KW-0472">Membrane</keyword>
<organism evidence="7 8">
    <name type="scientific">Pseudomonas baetica</name>
    <dbReference type="NCBI Taxonomy" id="674054"/>
    <lineage>
        <taxon>Bacteria</taxon>
        <taxon>Pseudomonadati</taxon>
        <taxon>Pseudomonadota</taxon>
        <taxon>Gammaproteobacteria</taxon>
        <taxon>Pseudomonadales</taxon>
        <taxon>Pseudomonadaceae</taxon>
        <taxon>Pseudomonas</taxon>
    </lineage>
</organism>
<gene>
    <name evidence="7" type="ORF">ATI02_0353</name>
</gene>
<dbReference type="PANTHER" id="PTHR30086">
    <property type="entry name" value="ARGININE EXPORTER PROTEIN ARGO"/>
    <property type="match status" value="1"/>
</dbReference>
<feature type="transmembrane region" description="Helical" evidence="6">
    <location>
        <begin position="149"/>
        <end position="171"/>
    </location>
</feature>
<feature type="transmembrane region" description="Helical" evidence="6">
    <location>
        <begin position="6"/>
        <end position="27"/>
    </location>
</feature>
<evidence type="ECO:0000256" key="1">
    <source>
        <dbReference type="ARBA" id="ARBA00004651"/>
    </source>
</evidence>
<dbReference type="EMBL" id="PHHE01000001">
    <property type="protein sequence ID" value="PKA67649.1"/>
    <property type="molecule type" value="Genomic_DNA"/>
</dbReference>
<keyword evidence="4 6" id="KW-1133">Transmembrane helix</keyword>
<evidence type="ECO:0000256" key="4">
    <source>
        <dbReference type="ARBA" id="ARBA00022989"/>
    </source>
</evidence>
<dbReference type="PANTHER" id="PTHR30086:SF20">
    <property type="entry name" value="ARGININE EXPORTER PROTEIN ARGO-RELATED"/>
    <property type="match status" value="1"/>
</dbReference>
<dbReference type="InterPro" id="IPR001123">
    <property type="entry name" value="LeuE-type"/>
</dbReference>
<reference evidence="7 8" key="1">
    <citation type="submission" date="2017-11" db="EMBL/GenBank/DDBJ databases">
        <title>Genome sequencing of a diverse group of Pseudomonas species.</title>
        <authorList>
            <person name="Loper J."/>
        </authorList>
    </citation>
    <scope>NUCLEOTIDE SEQUENCE [LARGE SCALE GENOMIC DNA]</scope>
    <source>
        <strain evidence="7 8">LMG 25716</strain>
    </source>
</reference>
<accession>A0ABX4PRJ3</accession>
<name>A0ABX4PRJ3_9PSED</name>
<proteinExistence type="predicted"/>
<dbReference type="Pfam" id="PF01810">
    <property type="entry name" value="LysE"/>
    <property type="match status" value="1"/>
</dbReference>
<keyword evidence="8" id="KW-1185">Reference proteome</keyword>
<evidence type="ECO:0000256" key="3">
    <source>
        <dbReference type="ARBA" id="ARBA00022692"/>
    </source>
</evidence>
<feature type="transmembrane region" description="Helical" evidence="6">
    <location>
        <begin position="69"/>
        <end position="87"/>
    </location>
</feature>
<sequence length="205" mass="22361">MSYGFLSFILAVLVINLAPGPAMLYVMNQSLKHGVRTGLRAAAGVEFGVFFYVLLAAFGLVLIFKEVPLLYRTVQIAGAFYLLYLAYISWPRRTVGDATAASENAPAPANHAFTKGMLINLSNPKIGLFFISLLPQFVPPDASPAWLHFLLYGLIFNIGGILVNMTVGLTAHSLRGAIQRATWFDYLPPVLFFAIAVFAFVQGVV</sequence>
<evidence type="ECO:0000256" key="2">
    <source>
        <dbReference type="ARBA" id="ARBA00022475"/>
    </source>
</evidence>
<evidence type="ECO:0000313" key="8">
    <source>
        <dbReference type="Proteomes" id="UP000232455"/>
    </source>
</evidence>
<comment type="subcellular location">
    <subcellularLocation>
        <location evidence="1">Cell membrane</location>
        <topology evidence="1">Multi-pass membrane protein</topology>
    </subcellularLocation>
</comment>
<keyword evidence="3 6" id="KW-0812">Transmembrane</keyword>
<feature type="transmembrane region" description="Helical" evidence="6">
    <location>
        <begin position="39"/>
        <end position="63"/>
    </location>
</feature>
<evidence type="ECO:0000256" key="6">
    <source>
        <dbReference type="SAM" id="Phobius"/>
    </source>
</evidence>
<keyword evidence="2" id="KW-1003">Cell membrane</keyword>
<protein>
    <submittedName>
        <fullName evidence="7">Threonine/homoserine/homoserine lactone efflux protein</fullName>
    </submittedName>
</protein>
<evidence type="ECO:0000256" key="5">
    <source>
        <dbReference type="ARBA" id="ARBA00023136"/>
    </source>
</evidence>
<evidence type="ECO:0000313" key="7">
    <source>
        <dbReference type="EMBL" id="PKA67649.1"/>
    </source>
</evidence>
<dbReference type="Proteomes" id="UP000232455">
    <property type="component" value="Unassembled WGS sequence"/>
</dbReference>
<comment type="caution">
    <text evidence="7">The sequence shown here is derived from an EMBL/GenBank/DDBJ whole genome shotgun (WGS) entry which is preliminary data.</text>
</comment>